<dbReference type="AlphaFoldDB" id="A0A7J4IY68"/>
<protein>
    <submittedName>
        <fullName evidence="1">Uncharacterized protein</fullName>
    </submittedName>
</protein>
<proteinExistence type="predicted"/>
<dbReference type="Proteomes" id="UP000565078">
    <property type="component" value="Unassembled WGS sequence"/>
</dbReference>
<dbReference type="EMBL" id="DUGC01000116">
    <property type="protein sequence ID" value="HIH10481.1"/>
    <property type="molecule type" value="Genomic_DNA"/>
</dbReference>
<name>A0A7J4IY68_9ARCH</name>
<evidence type="ECO:0000313" key="2">
    <source>
        <dbReference type="Proteomes" id="UP000565078"/>
    </source>
</evidence>
<accession>A0A7J4IY68</accession>
<organism evidence="1 2">
    <name type="scientific">Candidatus Iainarchaeum sp</name>
    <dbReference type="NCBI Taxonomy" id="3101447"/>
    <lineage>
        <taxon>Archaea</taxon>
        <taxon>Candidatus Iainarchaeota</taxon>
        <taxon>Candidatus Iainarchaeia</taxon>
        <taxon>Candidatus Iainarchaeales</taxon>
        <taxon>Candidatus Iainarchaeaceae</taxon>
        <taxon>Candidatus Iainarchaeum</taxon>
    </lineage>
</organism>
<sequence length="90" mass="10319">MKLTANQFYMYHAFLSARNLPDDDAAQLARNCLFRESPSISSGNFGKELSFRLEMITSAVKKHYSGKKMVTLFRICRKNSGRPQVQADHF</sequence>
<comment type="caution">
    <text evidence="1">The sequence shown here is derived from an EMBL/GenBank/DDBJ whole genome shotgun (WGS) entry which is preliminary data.</text>
</comment>
<reference evidence="2" key="1">
    <citation type="journal article" date="2020" name="bioRxiv">
        <title>A rank-normalized archaeal taxonomy based on genome phylogeny resolves widespread incomplete and uneven classifications.</title>
        <authorList>
            <person name="Rinke C."/>
            <person name="Chuvochina M."/>
            <person name="Mussig A.J."/>
            <person name="Chaumeil P.-A."/>
            <person name="Waite D.W."/>
            <person name="Whitman W.B."/>
            <person name="Parks D.H."/>
            <person name="Hugenholtz P."/>
        </authorList>
    </citation>
    <scope>NUCLEOTIDE SEQUENCE [LARGE SCALE GENOMIC DNA]</scope>
</reference>
<gene>
    <name evidence="1" type="ORF">HA254_07495</name>
</gene>
<evidence type="ECO:0000313" key="1">
    <source>
        <dbReference type="EMBL" id="HIH10481.1"/>
    </source>
</evidence>